<feature type="active site" description="Charge relay system" evidence="3">
    <location>
        <position position="315"/>
    </location>
</feature>
<dbReference type="PIRSF" id="PIRSF028757">
    <property type="entry name" value="LD-carboxypeptidase"/>
    <property type="match status" value="1"/>
</dbReference>
<evidence type="ECO:0000259" key="5">
    <source>
        <dbReference type="Pfam" id="PF17676"/>
    </source>
</evidence>
<reference evidence="6 7" key="1">
    <citation type="journal article" date="2016" name="Nat. Commun.">
        <title>Thousands of microbial genomes shed light on interconnected biogeochemical processes in an aquifer system.</title>
        <authorList>
            <person name="Anantharaman K."/>
            <person name="Brown C.T."/>
            <person name="Hug L.A."/>
            <person name="Sharon I."/>
            <person name="Castelle C.J."/>
            <person name="Probst A.J."/>
            <person name="Thomas B.C."/>
            <person name="Singh A."/>
            <person name="Wilkins M.J."/>
            <person name="Karaoz U."/>
            <person name="Brodie E.L."/>
            <person name="Williams K.H."/>
            <person name="Hubbard S.S."/>
            <person name="Banfield J.F."/>
        </authorList>
    </citation>
    <scope>NUCLEOTIDE SEQUENCE [LARGE SCALE GENOMIC DNA]</scope>
</reference>
<dbReference type="PANTHER" id="PTHR30237">
    <property type="entry name" value="MURAMOYLTETRAPEPTIDE CARBOXYPEPTIDASE"/>
    <property type="match status" value="1"/>
</dbReference>
<dbReference type="Gene3D" id="3.40.50.10740">
    <property type="entry name" value="Class I glutamine amidotransferase-like"/>
    <property type="match status" value="1"/>
</dbReference>
<evidence type="ECO:0000256" key="2">
    <source>
        <dbReference type="ARBA" id="ARBA00022801"/>
    </source>
</evidence>
<evidence type="ECO:0000313" key="7">
    <source>
        <dbReference type="Proteomes" id="UP000178743"/>
    </source>
</evidence>
<comment type="similarity">
    <text evidence="1">Belongs to the peptidase S66 family.</text>
</comment>
<gene>
    <name evidence="6" type="ORF">A3C05_05310</name>
</gene>
<dbReference type="SUPFAM" id="SSF141986">
    <property type="entry name" value="LD-carboxypeptidase A C-terminal domain-like"/>
    <property type="match status" value="1"/>
</dbReference>
<name>A0A1F5W8A1_9BACT</name>
<organism evidence="6 7">
    <name type="scientific">Candidatus Giovannonibacteria bacterium RIFCSPHIGHO2_02_FULL_45_40</name>
    <dbReference type="NCBI Taxonomy" id="1798337"/>
    <lineage>
        <taxon>Bacteria</taxon>
        <taxon>Candidatus Giovannoniibacteriota</taxon>
    </lineage>
</organism>
<dbReference type="InterPro" id="IPR027461">
    <property type="entry name" value="Carboxypeptidase_A_C_sf"/>
</dbReference>
<evidence type="ECO:0000259" key="4">
    <source>
        <dbReference type="Pfam" id="PF02016"/>
    </source>
</evidence>
<accession>A0A1F5W8A1</accession>
<proteinExistence type="inferred from homology"/>
<dbReference type="InterPro" id="IPR040449">
    <property type="entry name" value="Peptidase_S66_N"/>
</dbReference>
<dbReference type="Pfam" id="PF02016">
    <property type="entry name" value="Peptidase_S66"/>
    <property type="match status" value="1"/>
</dbReference>
<dbReference type="EMBL" id="MFHP01000027">
    <property type="protein sequence ID" value="OGF71872.1"/>
    <property type="molecule type" value="Genomic_DNA"/>
</dbReference>
<dbReference type="Proteomes" id="UP000178743">
    <property type="component" value="Unassembled WGS sequence"/>
</dbReference>
<dbReference type="InterPro" id="IPR003507">
    <property type="entry name" value="S66_fam"/>
</dbReference>
<dbReference type="PANTHER" id="PTHR30237:SF4">
    <property type="entry name" value="LD-CARBOXYPEPTIDASE C-TERMINAL DOMAIN-CONTAINING PROTEIN"/>
    <property type="match status" value="1"/>
</dbReference>
<dbReference type="InterPro" id="IPR027478">
    <property type="entry name" value="LdcA_N"/>
</dbReference>
<comment type="caution">
    <text evidence="6">The sequence shown here is derived from an EMBL/GenBank/DDBJ whole genome shotgun (WGS) entry which is preliminary data.</text>
</comment>
<feature type="active site" description="Charge relay system" evidence="3">
    <location>
        <position position="242"/>
    </location>
</feature>
<feature type="domain" description="LD-carboxypeptidase N-terminal" evidence="4">
    <location>
        <begin position="15"/>
        <end position="133"/>
    </location>
</feature>
<feature type="domain" description="LD-carboxypeptidase C-terminal" evidence="5">
    <location>
        <begin position="208"/>
        <end position="330"/>
    </location>
</feature>
<dbReference type="CDD" id="cd07062">
    <property type="entry name" value="Peptidase_S66_mccF_like"/>
    <property type="match status" value="1"/>
</dbReference>
<evidence type="ECO:0000256" key="3">
    <source>
        <dbReference type="PIRSR" id="PIRSR028757-1"/>
    </source>
</evidence>
<evidence type="ECO:0000256" key="1">
    <source>
        <dbReference type="ARBA" id="ARBA00010233"/>
    </source>
</evidence>
<dbReference type="Pfam" id="PF17676">
    <property type="entry name" value="Peptidase_S66C"/>
    <property type="match status" value="1"/>
</dbReference>
<dbReference type="Gene3D" id="3.50.30.60">
    <property type="entry name" value="LD-carboxypeptidase A C-terminal domain-like"/>
    <property type="match status" value="1"/>
</dbReference>
<keyword evidence="2" id="KW-0378">Hydrolase</keyword>
<dbReference type="InterPro" id="IPR040921">
    <property type="entry name" value="Peptidase_S66C"/>
</dbReference>
<dbReference type="SUPFAM" id="SSF52317">
    <property type="entry name" value="Class I glutamine amidotransferase-like"/>
    <property type="match status" value="1"/>
</dbReference>
<dbReference type="AlphaFoldDB" id="A0A1F5W8A1"/>
<sequence>MKYKKPQKLKQGDTVAIISPSWGGPSVFPYIYENGLKILTEWGLKIKEFPTTRMDASFLRANPQVRAKDINDAFADPEVKAIFASIGGNDSVRILPFVDKNIVANNPKILMGYSDTSTLHVLANLQGLVSFYGPSIMAGFSQMESLPESFKNHVREILFEPKDSYEYKPYGKYCDGYLDWSDKENLGKTNPIKEDNGWHWLQGNSKVQGELFGGCIEVLEMMKATDFWPSQDFWKGKIFFLETSEEKPSINYIDHVLRNYGMLGVFDQISGFIFSRARDYSDAEKTELEEKIVSIVAKEFGKPNLPIIANFDVGHTDPQFVLPLGVKAEIDFDNKTFKLVESWLE</sequence>
<protein>
    <submittedName>
        <fullName evidence="6">Microcin C7 resistance protein MccF</fullName>
    </submittedName>
</protein>
<feature type="active site" description="Nucleophile" evidence="3">
    <location>
        <position position="114"/>
    </location>
</feature>
<dbReference type="GO" id="GO:0016787">
    <property type="term" value="F:hydrolase activity"/>
    <property type="evidence" value="ECO:0007669"/>
    <property type="project" value="UniProtKB-KW"/>
</dbReference>
<dbReference type="InterPro" id="IPR029062">
    <property type="entry name" value="Class_I_gatase-like"/>
</dbReference>
<evidence type="ECO:0000313" key="6">
    <source>
        <dbReference type="EMBL" id="OGF71872.1"/>
    </source>
</evidence>